<dbReference type="SMART" id="SM00906">
    <property type="entry name" value="Fungal_trans"/>
    <property type="match status" value="1"/>
</dbReference>
<name>A0A4S4MXM3_9APHY</name>
<evidence type="ECO:0000256" key="1">
    <source>
        <dbReference type="ARBA" id="ARBA00022723"/>
    </source>
</evidence>
<keyword evidence="5" id="KW-0539">Nucleus</keyword>
<dbReference type="GO" id="GO:0008270">
    <property type="term" value="F:zinc ion binding"/>
    <property type="evidence" value="ECO:0007669"/>
    <property type="project" value="InterPro"/>
</dbReference>
<evidence type="ECO:0000259" key="7">
    <source>
        <dbReference type="SMART" id="SM00906"/>
    </source>
</evidence>
<dbReference type="PANTHER" id="PTHR31668">
    <property type="entry name" value="GLUCOSE TRANSPORT TRANSCRIPTION REGULATOR RGT1-RELATED-RELATED"/>
    <property type="match status" value="1"/>
</dbReference>
<feature type="compositionally biased region" description="Polar residues" evidence="6">
    <location>
        <begin position="1"/>
        <end position="27"/>
    </location>
</feature>
<evidence type="ECO:0000256" key="2">
    <source>
        <dbReference type="ARBA" id="ARBA00023015"/>
    </source>
</evidence>
<feature type="compositionally biased region" description="Low complexity" evidence="6">
    <location>
        <begin position="75"/>
        <end position="84"/>
    </location>
</feature>
<dbReference type="OrthoDB" id="4161332at2759"/>
<evidence type="ECO:0000256" key="3">
    <source>
        <dbReference type="ARBA" id="ARBA00023125"/>
    </source>
</evidence>
<feature type="region of interest" description="Disordered" evidence="6">
    <location>
        <begin position="242"/>
        <end position="269"/>
    </location>
</feature>
<dbReference type="AlphaFoldDB" id="A0A4S4MXM3"/>
<dbReference type="EMBL" id="SGPM01000084">
    <property type="protein sequence ID" value="THH30357.1"/>
    <property type="molecule type" value="Genomic_DNA"/>
</dbReference>
<sequence>MDSNPTATDSISSNGNPPPSARTNNTPAKKSTRKSRAAKQSTPAQPAQTQTTDASRTSPPPPVDNASRLSNVRDQPQAAAQQQANPPPTPSRFTAHLQPYPGPSYPHPQVLGAAAPYPMNGNPYHSSPSPFHQQPGSAPANGQSGPGIAPGPPQYPHAVHYPPYAPHGYPSYAQYPPSGMMMYGAPGRVSQSSLGTLRCDVLTDSDPPKCQHCNQYGFECTFFLPITETRFKKKKLEEEAAAAEKEKEVERDTSSPGDGKPGDPRVLGPTSALHLLHSSAMISSRSYETYDSRYHHTWDVSADGDGVIEVNEPKQFDLHLSLPKPADLRIERDIVEKLVNSYFTEVAPMLPVVRRDEFVASSPPPAVLLYSICMLAATRREVPQAVFDSIRYAVNAVIKAEDVLSTASIVNVQALLILSMSGDCHSHSIPTALSALWIRLGTAIRMAQDLGLHRAETVKQNIELRRRLWGICVISDRWISLTYGHPYMIDVRDCDARLPSSGDPADTYMDELVRLSVILGRVYKAIYTPAGLNATTDEELQQLLSDLEAWKENLPEDMRFRGIDTPRNAGTWSVNFSATARRVLYIPPPVLTQYSGLLFLFYSTVNMIFWRVFMRISYSCPVHLKFLLTVEKWTELVQLTSDAIDWLDANDRSYDVWLLTAYCATSCALVQTSEIIALLYESTQGPQHPLEPPALNPTGGVKVKPPAEGLTFRKDPSRPGGGVFVAREQPSDEVVRDLPEGLIIRDNHSEGQMQQPSASAMVNLTPLGSNFPNMNPAMNNTATTGGQSNVQVVNMLDASQPQAQIEQYTMADTLLEGIPGNQWENYFSRVMPPSAMYQQQQQMQQQHRAATGSPSTGQQQNPAQASQYPYGGTG</sequence>
<dbReference type="GO" id="GO:0006351">
    <property type="term" value="P:DNA-templated transcription"/>
    <property type="evidence" value="ECO:0007669"/>
    <property type="project" value="InterPro"/>
</dbReference>
<evidence type="ECO:0000313" key="8">
    <source>
        <dbReference type="EMBL" id="THH30357.1"/>
    </source>
</evidence>
<gene>
    <name evidence="8" type="ORF">EUX98_g3815</name>
</gene>
<evidence type="ECO:0000256" key="5">
    <source>
        <dbReference type="ARBA" id="ARBA00023242"/>
    </source>
</evidence>
<accession>A0A4S4MXM3</accession>
<feature type="compositionally biased region" description="Basic and acidic residues" evidence="6">
    <location>
        <begin position="242"/>
        <end position="253"/>
    </location>
</feature>
<keyword evidence="1" id="KW-0479">Metal-binding</keyword>
<feature type="compositionally biased region" description="Polar residues" evidence="6">
    <location>
        <begin position="852"/>
        <end position="867"/>
    </location>
</feature>
<dbReference type="Proteomes" id="UP000308730">
    <property type="component" value="Unassembled WGS sequence"/>
</dbReference>
<keyword evidence="2" id="KW-0805">Transcription regulation</keyword>
<protein>
    <recommendedName>
        <fullName evidence="7">Xylanolytic transcriptional activator regulatory domain-containing protein</fullName>
    </recommendedName>
</protein>
<dbReference type="InterPro" id="IPR007219">
    <property type="entry name" value="XnlR_reg_dom"/>
</dbReference>
<keyword evidence="9" id="KW-1185">Reference proteome</keyword>
<dbReference type="GO" id="GO:0003677">
    <property type="term" value="F:DNA binding"/>
    <property type="evidence" value="ECO:0007669"/>
    <property type="project" value="UniProtKB-KW"/>
</dbReference>
<reference evidence="8 9" key="1">
    <citation type="submission" date="2019-02" db="EMBL/GenBank/DDBJ databases">
        <title>Genome sequencing of the rare red list fungi Antrodiella citrinella (Flaviporus citrinellus).</title>
        <authorList>
            <person name="Buettner E."/>
            <person name="Kellner H."/>
        </authorList>
    </citation>
    <scope>NUCLEOTIDE SEQUENCE [LARGE SCALE GENOMIC DNA]</scope>
    <source>
        <strain evidence="8 9">DSM 108506</strain>
    </source>
</reference>
<dbReference type="CDD" id="cd12148">
    <property type="entry name" value="fungal_TF_MHR"/>
    <property type="match status" value="1"/>
</dbReference>
<keyword evidence="4" id="KW-0804">Transcription</keyword>
<feature type="compositionally biased region" description="Low complexity" evidence="6">
    <location>
        <begin position="38"/>
        <end position="52"/>
    </location>
</feature>
<feature type="region of interest" description="Disordered" evidence="6">
    <location>
        <begin position="1"/>
        <end position="155"/>
    </location>
</feature>
<evidence type="ECO:0000313" key="9">
    <source>
        <dbReference type="Proteomes" id="UP000308730"/>
    </source>
</evidence>
<dbReference type="InterPro" id="IPR050797">
    <property type="entry name" value="Carb_Metab_Trans_Reg"/>
</dbReference>
<feature type="region of interest" description="Disordered" evidence="6">
    <location>
        <begin position="835"/>
        <end position="874"/>
    </location>
</feature>
<evidence type="ECO:0000256" key="6">
    <source>
        <dbReference type="SAM" id="MobiDB-lite"/>
    </source>
</evidence>
<organism evidence="8 9">
    <name type="scientific">Antrodiella citrinella</name>
    <dbReference type="NCBI Taxonomy" id="2447956"/>
    <lineage>
        <taxon>Eukaryota</taxon>
        <taxon>Fungi</taxon>
        <taxon>Dikarya</taxon>
        <taxon>Basidiomycota</taxon>
        <taxon>Agaricomycotina</taxon>
        <taxon>Agaricomycetes</taxon>
        <taxon>Polyporales</taxon>
        <taxon>Steccherinaceae</taxon>
        <taxon>Antrodiella</taxon>
    </lineage>
</organism>
<proteinExistence type="predicted"/>
<dbReference type="PANTHER" id="PTHR31668:SF26">
    <property type="entry name" value="GLUCOSE TRANSPORT TRANSCRIPTION REGULATOR RGT1-RELATED"/>
    <property type="match status" value="1"/>
</dbReference>
<dbReference type="Pfam" id="PF04082">
    <property type="entry name" value="Fungal_trans"/>
    <property type="match status" value="1"/>
</dbReference>
<evidence type="ECO:0000256" key="4">
    <source>
        <dbReference type="ARBA" id="ARBA00023163"/>
    </source>
</evidence>
<comment type="caution">
    <text evidence="8">The sequence shown here is derived from an EMBL/GenBank/DDBJ whole genome shotgun (WGS) entry which is preliminary data.</text>
</comment>
<feature type="domain" description="Xylanolytic transcriptional activator regulatory" evidence="7">
    <location>
        <begin position="436"/>
        <end position="505"/>
    </location>
</feature>
<keyword evidence="3" id="KW-0238">DNA-binding</keyword>
<feature type="compositionally biased region" description="Polar residues" evidence="6">
    <location>
        <begin position="123"/>
        <end position="143"/>
    </location>
</feature>